<dbReference type="AlphaFoldDB" id="A0A9P9BP00"/>
<dbReference type="OrthoDB" id="5413827at2759"/>
<feature type="domain" description="DUF7730" evidence="1">
    <location>
        <begin position="18"/>
        <end position="116"/>
    </location>
</feature>
<organism evidence="2 3">
    <name type="scientific">Microdochium trichocladiopsis</name>
    <dbReference type="NCBI Taxonomy" id="1682393"/>
    <lineage>
        <taxon>Eukaryota</taxon>
        <taxon>Fungi</taxon>
        <taxon>Dikarya</taxon>
        <taxon>Ascomycota</taxon>
        <taxon>Pezizomycotina</taxon>
        <taxon>Sordariomycetes</taxon>
        <taxon>Xylariomycetidae</taxon>
        <taxon>Xylariales</taxon>
        <taxon>Microdochiaceae</taxon>
        <taxon>Microdochium</taxon>
    </lineage>
</organism>
<name>A0A9P9BP00_9PEZI</name>
<evidence type="ECO:0000259" key="1">
    <source>
        <dbReference type="Pfam" id="PF24864"/>
    </source>
</evidence>
<dbReference type="Proteomes" id="UP000756346">
    <property type="component" value="Unassembled WGS sequence"/>
</dbReference>
<dbReference type="EMBL" id="JAGTJQ010000010">
    <property type="protein sequence ID" value="KAH7021388.1"/>
    <property type="molecule type" value="Genomic_DNA"/>
</dbReference>
<evidence type="ECO:0000313" key="3">
    <source>
        <dbReference type="Proteomes" id="UP000756346"/>
    </source>
</evidence>
<sequence length="352" mass="40975">METAHEGDDQAYETDSDESGFYFLDLPPNIRTQIYSIIVWRRHEIEKRLIPSSWPGHTHASDSELRRRHEEKLCHNIRPRWRHTISTSPPSNLVCTCKQIYLEFAPLLYKSHTVVLPVVGACQKKNLMRDSGDSDLTWPLAYLELTTPSPPRPWLPPPLSFCTTLFLTIATPVTSDMRNRWLRALRSLVPQAMALTHMRITFAHDGLRRHCALRTSHPSKGCCVELAKDVALAQQLSRFRRLDRLEIRGFYCQVWPAVLDENISAKSRYDNTRRKLRVHHIGFLRTEVDGRGPFHPAKLLEVEYRRKSDADAADPSRWPRKPRYEDEEIKSKYKRNKWGPVEAFSLRIGLYV</sequence>
<dbReference type="PANTHER" id="PTHR42085:SF1">
    <property type="entry name" value="F-BOX DOMAIN-CONTAINING PROTEIN"/>
    <property type="match status" value="1"/>
</dbReference>
<keyword evidence="3" id="KW-1185">Reference proteome</keyword>
<dbReference type="InterPro" id="IPR056632">
    <property type="entry name" value="DUF7730"/>
</dbReference>
<dbReference type="RefSeq" id="XP_046007589.1">
    <property type="nucleotide sequence ID" value="XM_046155342.1"/>
</dbReference>
<comment type="caution">
    <text evidence="2">The sequence shown here is derived from an EMBL/GenBank/DDBJ whole genome shotgun (WGS) entry which is preliminary data.</text>
</comment>
<gene>
    <name evidence="2" type="ORF">B0I36DRAFT_334368</name>
</gene>
<reference evidence="2" key="1">
    <citation type="journal article" date="2021" name="Nat. Commun.">
        <title>Genetic determinants of endophytism in the Arabidopsis root mycobiome.</title>
        <authorList>
            <person name="Mesny F."/>
            <person name="Miyauchi S."/>
            <person name="Thiergart T."/>
            <person name="Pickel B."/>
            <person name="Atanasova L."/>
            <person name="Karlsson M."/>
            <person name="Huettel B."/>
            <person name="Barry K.W."/>
            <person name="Haridas S."/>
            <person name="Chen C."/>
            <person name="Bauer D."/>
            <person name="Andreopoulos W."/>
            <person name="Pangilinan J."/>
            <person name="LaButti K."/>
            <person name="Riley R."/>
            <person name="Lipzen A."/>
            <person name="Clum A."/>
            <person name="Drula E."/>
            <person name="Henrissat B."/>
            <person name="Kohler A."/>
            <person name="Grigoriev I.V."/>
            <person name="Martin F.M."/>
            <person name="Hacquard S."/>
        </authorList>
    </citation>
    <scope>NUCLEOTIDE SEQUENCE</scope>
    <source>
        <strain evidence="2">MPI-CAGE-CH-0230</strain>
    </source>
</reference>
<dbReference type="InterPro" id="IPR038883">
    <property type="entry name" value="AN11006-like"/>
</dbReference>
<protein>
    <recommendedName>
        <fullName evidence="1">DUF7730 domain-containing protein</fullName>
    </recommendedName>
</protein>
<evidence type="ECO:0000313" key="2">
    <source>
        <dbReference type="EMBL" id="KAH7021388.1"/>
    </source>
</evidence>
<dbReference type="GeneID" id="70184888"/>
<accession>A0A9P9BP00</accession>
<dbReference type="PANTHER" id="PTHR42085">
    <property type="entry name" value="F-BOX DOMAIN-CONTAINING PROTEIN"/>
    <property type="match status" value="1"/>
</dbReference>
<proteinExistence type="predicted"/>
<dbReference type="Pfam" id="PF24864">
    <property type="entry name" value="DUF7730"/>
    <property type="match status" value="1"/>
</dbReference>